<accession>A0A0S4M354</accession>
<organism evidence="2 3">
    <name type="scientific">Candidatus Ichthyocystis hellenicum</name>
    <dbReference type="NCBI Taxonomy" id="1561003"/>
    <lineage>
        <taxon>Bacteria</taxon>
        <taxon>Pseudomonadati</taxon>
        <taxon>Pseudomonadota</taxon>
        <taxon>Betaproteobacteria</taxon>
        <taxon>Burkholderiales</taxon>
        <taxon>Candidatus Ichthyocystis</taxon>
    </lineage>
</organism>
<evidence type="ECO:0000313" key="2">
    <source>
        <dbReference type="EMBL" id="CUT17707.1"/>
    </source>
</evidence>
<dbReference type="EMBL" id="LN906597">
    <property type="protein sequence ID" value="CUT17707.1"/>
    <property type="molecule type" value="Genomic_DNA"/>
</dbReference>
<name>A0A0S4M354_9BURK</name>
<protein>
    <submittedName>
        <fullName evidence="2">Uncharacterized protein</fullName>
    </submittedName>
</protein>
<dbReference type="Proteomes" id="UP000198651">
    <property type="component" value="Chromosome I"/>
</dbReference>
<gene>
    <name evidence="2" type="ORF">Ark11_0884</name>
</gene>
<reference evidence="3" key="1">
    <citation type="submission" date="2015-11" db="EMBL/GenBank/DDBJ databases">
        <authorList>
            <person name="Seth-Smith H.M.B."/>
        </authorList>
    </citation>
    <scope>NUCLEOTIDE SEQUENCE [LARGE SCALE GENOMIC DNA]</scope>
    <source>
        <strain evidence="3">2013Ark11</strain>
    </source>
</reference>
<sequence length="910" mass="101837">MNIKRSRDGFPFPFYPSDQDSESDRSDIDLDGDDGPYLKSILVRVGNYNVGGSESVAQDYSSRSMLVLSNDSSSHYVQERVSFSEQHLHLCSNYGFSTCTEGMLGCFDVDFFQRCASNIGFTLTPGFLLQLNNLRNAFSDRIVIVFSDNGFDVLLCKLDVCDSVDPLLALDAHCHNFASAVYTARDTLINFLISEIIPLLIGIINKFEVVGKSGNHVMGYNDRNKLFLHVVTVFERLIMLRVMDYWGSFCDLNRDLISSFPNNDYSNPLLCARDSERISGIDIPVVCHPAAFSFLHGACVSFMSIDYFNRVVVDVCAASCVSRLDPVIKKEIDKICNSSNCLGTLLKFKSEKMSSIIRREFLKIVSGCCKGAFDDFLDSMFTWPYVESNLSNLIKEGVRSIFSLVKSNIIAGSDVIISEHKNRIKEGKAGRINSDKEEKRMFLGTRRGGNKSSLPKVRFEGKYSMSGKCGFRLDKQFNLKFTSVKTDNLVLFRALVRRKFEGIIASGIIGSLNWYDVSERLLSVAMEEAREIVDNTYRLLRSIVSEARIVCDDGRERDLVGVEKVILNKNVMASANKKFKDTTRSLWRDVSKSTKSRDLSSDVVLEVLLPDLSEADRSGLSVIEDEFTRNFEPVVCETISTMLSGVDVTSSGLECLLNEITPILSERRISFLIENGFLSSAVSLLSRAMVVKSCSSRVITDNEKYKILVVYVRNITKRVDVFISSYLSSLIGSGVTTSSGGVPSRVSETVNYDGSAASYSSNIISNRALGRTSVRKRNYYIHNLDYDVVPSRFGSVRVCSEFNDDINSMISEHLSFLSVIVRFVRTNTSSELSHLSPGYMRDFINKNLGTISSNALSEFIDKVAEFVVNVSVYDIDVGVREINSSETVSFLAELRDYISLRHSEILFTEQ</sequence>
<evidence type="ECO:0000256" key="1">
    <source>
        <dbReference type="SAM" id="MobiDB-lite"/>
    </source>
</evidence>
<keyword evidence="3" id="KW-1185">Reference proteome</keyword>
<dbReference type="OrthoDB" id="9977626at2"/>
<dbReference type="AlphaFoldDB" id="A0A0S4M354"/>
<feature type="region of interest" description="Disordered" evidence="1">
    <location>
        <begin position="1"/>
        <end position="29"/>
    </location>
</feature>
<dbReference type="RefSeq" id="WP_092343718.1">
    <property type="nucleotide sequence ID" value="NZ_LN906597.1"/>
</dbReference>
<evidence type="ECO:0000313" key="3">
    <source>
        <dbReference type="Proteomes" id="UP000198651"/>
    </source>
</evidence>
<proteinExistence type="predicted"/>